<sequence>MNLPSSRIPWLDNIRVFACILVIASHIVGQFFVSPPFTPDNETFAWSSFYTVLVRASIPLFFMISGALLLPVRDTTGQFLKKRFTRVLFPFLLWSAFYTVFPWSYETLTGDSFHSVFPLSRVTPDLETMGTNLLLIPLKFSVGIHLWYLYVLMGLYLFLPVISPWVEKAGKAAFAYFLLLWALTLLFPYLQTIFPSYLGKCPWNEYGALHSFSGYLGYMVLGCFLRKYPGNSSFARTACWAVPCLAAAFWFTLHFYRTSTAQAWSSSGDYIGFASINVALMSVALFVLFQSLPAFRAGSAPRRFLADFSSMSFGIYLVHFVLVGAVYRLFGMLHLLFLPASLSIPLLTAATCLAAWGIIKLLSFLPGSRYLIG</sequence>
<keyword evidence="3" id="KW-1003">Cell membrane</keyword>
<proteinExistence type="inferred from homology"/>
<comment type="similarity">
    <text evidence="2">Belongs to the acyltransferase 3 family.</text>
</comment>
<feature type="transmembrane region" description="Helical" evidence="7">
    <location>
        <begin position="12"/>
        <end position="32"/>
    </location>
</feature>
<name>A0AAP8T8K4_9BACT</name>
<evidence type="ECO:0000259" key="8">
    <source>
        <dbReference type="Pfam" id="PF01757"/>
    </source>
</evidence>
<feature type="transmembrane region" description="Helical" evidence="7">
    <location>
        <begin position="52"/>
        <end position="72"/>
    </location>
</feature>
<evidence type="ECO:0000313" key="10">
    <source>
        <dbReference type="Proteomes" id="UP000235914"/>
    </source>
</evidence>
<dbReference type="Pfam" id="PF01757">
    <property type="entry name" value="Acyl_transf_3"/>
    <property type="match status" value="1"/>
</dbReference>
<evidence type="ECO:0000256" key="4">
    <source>
        <dbReference type="ARBA" id="ARBA00022692"/>
    </source>
</evidence>
<evidence type="ECO:0000256" key="3">
    <source>
        <dbReference type="ARBA" id="ARBA00022475"/>
    </source>
</evidence>
<evidence type="ECO:0000256" key="6">
    <source>
        <dbReference type="ARBA" id="ARBA00023136"/>
    </source>
</evidence>
<evidence type="ECO:0000256" key="1">
    <source>
        <dbReference type="ARBA" id="ARBA00004651"/>
    </source>
</evidence>
<evidence type="ECO:0000313" key="9">
    <source>
        <dbReference type="EMBL" id="PNC54655.1"/>
    </source>
</evidence>
<feature type="transmembrane region" description="Helical" evidence="7">
    <location>
        <begin position="84"/>
        <end position="105"/>
    </location>
</feature>
<feature type="transmembrane region" description="Helical" evidence="7">
    <location>
        <begin position="173"/>
        <end position="194"/>
    </location>
</feature>
<dbReference type="EMBL" id="PJKN01000005">
    <property type="protein sequence ID" value="PNC54655.1"/>
    <property type="molecule type" value="Genomic_DNA"/>
</dbReference>
<feature type="transmembrane region" description="Helical" evidence="7">
    <location>
        <begin position="304"/>
        <end position="330"/>
    </location>
</feature>
<evidence type="ECO:0000256" key="2">
    <source>
        <dbReference type="ARBA" id="ARBA00007400"/>
    </source>
</evidence>
<dbReference type="InterPro" id="IPR002656">
    <property type="entry name" value="Acyl_transf_3_dom"/>
</dbReference>
<accession>A0AAP8T8K4</accession>
<feature type="transmembrane region" description="Helical" evidence="7">
    <location>
        <begin position="206"/>
        <end position="225"/>
    </location>
</feature>
<dbReference type="PANTHER" id="PTHR40074">
    <property type="entry name" value="O-ACETYLTRANSFERASE WECH"/>
    <property type="match status" value="1"/>
</dbReference>
<comment type="caution">
    <text evidence="9">The sequence shown here is derived from an EMBL/GenBank/DDBJ whole genome shotgun (WGS) entry which is preliminary data.</text>
</comment>
<dbReference type="RefSeq" id="WP_102735858.1">
    <property type="nucleotide sequence ID" value="NZ_CP010553.1"/>
</dbReference>
<evidence type="ECO:0000256" key="7">
    <source>
        <dbReference type="SAM" id="Phobius"/>
    </source>
</evidence>
<dbReference type="GO" id="GO:0016413">
    <property type="term" value="F:O-acetyltransferase activity"/>
    <property type="evidence" value="ECO:0007669"/>
    <property type="project" value="TreeGrafter"/>
</dbReference>
<feature type="transmembrane region" description="Helical" evidence="7">
    <location>
        <begin position="336"/>
        <end position="359"/>
    </location>
</feature>
<feature type="transmembrane region" description="Helical" evidence="7">
    <location>
        <begin position="237"/>
        <end position="258"/>
    </location>
</feature>
<reference evidence="9 10" key="1">
    <citation type="journal article" date="2017" name="BMC Genomics">
        <title>Genome sequencing of 39 Akkermansia muciniphila isolates reveals its population structure, genomic and functional diverisity, and global distribution in mammalian gut microbiotas.</title>
        <authorList>
            <person name="Guo X."/>
            <person name="Li S."/>
            <person name="Zhang J."/>
            <person name="Wu F."/>
            <person name="Li X."/>
            <person name="Wu D."/>
            <person name="Zhang M."/>
            <person name="Ou Z."/>
            <person name="Jie Z."/>
            <person name="Yan Q."/>
            <person name="Li P."/>
            <person name="Yi J."/>
            <person name="Peng Y."/>
        </authorList>
    </citation>
    <scope>NUCLEOTIDE SEQUENCE [LARGE SCALE GENOMIC DNA]</scope>
    <source>
        <strain evidence="9 10">GP43</strain>
    </source>
</reference>
<keyword evidence="4 7" id="KW-0812">Transmembrane</keyword>
<feature type="transmembrane region" description="Helical" evidence="7">
    <location>
        <begin position="270"/>
        <end position="292"/>
    </location>
</feature>
<keyword evidence="5 7" id="KW-1133">Transmembrane helix</keyword>
<dbReference type="AlphaFoldDB" id="A0AAP8T8K4"/>
<dbReference type="PANTHER" id="PTHR40074:SF2">
    <property type="entry name" value="O-ACETYLTRANSFERASE WECH"/>
    <property type="match status" value="1"/>
</dbReference>
<organism evidence="9 10">
    <name type="scientific">Akkermansia muciniphila</name>
    <dbReference type="NCBI Taxonomy" id="239935"/>
    <lineage>
        <taxon>Bacteria</taxon>
        <taxon>Pseudomonadati</taxon>
        <taxon>Verrucomicrobiota</taxon>
        <taxon>Verrucomicrobiia</taxon>
        <taxon>Verrucomicrobiales</taxon>
        <taxon>Akkermansiaceae</taxon>
        <taxon>Akkermansia</taxon>
    </lineage>
</organism>
<feature type="transmembrane region" description="Helical" evidence="7">
    <location>
        <begin position="147"/>
        <end position="166"/>
    </location>
</feature>
<keyword evidence="6 7" id="KW-0472">Membrane</keyword>
<protein>
    <recommendedName>
        <fullName evidence="8">Acyltransferase 3 domain-containing protein</fullName>
    </recommendedName>
</protein>
<evidence type="ECO:0000256" key="5">
    <source>
        <dbReference type="ARBA" id="ARBA00022989"/>
    </source>
</evidence>
<dbReference type="GO" id="GO:0005886">
    <property type="term" value="C:plasma membrane"/>
    <property type="evidence" value="ECO:0007669"/>
    <property type="project" value="UniProtKB-SubCell"/>
</dbReference>
<dbReference type="GO" id="GO:0009246">
    <property type="term" value="P:enterobacterial common antigen biosynthetic process"/>
    <property type="evidence" value="ECO:0007669"/>
    <property type="project" value="TreeGrafter"/>
</dbReference>
<dbReference type="Proteomes" id="UP000235914">
    <property type="component" value="Unassembled WGS sequence"/>
</dbReference>
<gene>
    <name evidence="9" type="ORF">CXU09_08910</name>
</gene>
<feature type="domain" description="Acyltransferase 3" evidence="8">
    <location>
        <begin position="9"/>
        <end position="358"/>
    </location>
</feature>
<comment type="subcellular location">
    <subcellularLocation>
        <location evidence="1">Cell membrane</location>
        <topology evidence="1">Multi-pass membrane protein</topology>
    </subcellularLocation>
</comment>